<organism evidence="4 5">
    <name type="scientific">Streptomyces dangxiongensis</name>
    <dbReference type="NCBI Taxonomy" id="1442032"/>
    <lineage>
        <taxon>Bacteria</taxon>
        <taxon>Bacillati</taxon>
        <taxon>Actinomycetota</taxon>
        <taxon>Actinomycetes</taxon>
        <taxon>Kitasatosporales</taxon>
        <taxon>Streptomycetaceae</taxon>
        <taxon>Streptomyces</taxon>
    </lineage>
</organism>
<sequence length="261" mass="26602">MKVTERRCLPRLTAVLALLPLAVACGGAHQGSGGGTAAAGPAPGALGDTLVVTSDNGLRLRPADGHRVTVDGHVDQADRHWSHHAGTWVLDLSCGRRDDADRGRDDAPCPRMPEVDVPDGVSVTVSARNAGIDAVGVPAGLDLTTVNGDVTVTRSGRSGDVTRLATRNGSVRAVALDARRLTAVTTNGDVILACGTAPTAVTARTTNGSVGVTVPHDSPAYRVTAATANGRATVDVPARKAGHGPAMKLTTVNGDVDARRD</sequence>
<feature type="region of interest" description="Disordered" evidence="1">
    <location>
        <begin position="241"/>
        <end position="261"/>
    </location>
</feature>
<dbReference type="OrthoDB" id="4331647at2"/>
<dbReference type="KEGG" id="sdd:D9753_34045"/>
<feature type="domain" description="DUF4097" evidence="3">
    <location>
        <begin position="141"/>
        <end position="240"/>
    </location>
</feature>
<evidence type="ECO:0000256" key="1">
    <source>
        <dbReference type="SAM" id="MobiDB-lite"/>
    </source>
</evidence>
<evidence type="ECO:0000259" key="3">
    <source>
        <dbReference type="Pfam" id="PF13349"/>
    </source>
</evidence>
<dbReference type="Proteomes" id="UP000268329">
    <property type="component" value="Chromosome"/>
</dbReference>
<keyword evidence="2" id="KW-0732">Signal</keyword>
<feature type="signal peptide" evidence="2">
    <location>
        <begin position="1"/>
        <end position="30"/>
    </location>
</feature>
<accession>A0A3G2JL50</accession>
<dbReference type="InterPro" id="IPR025164">
    <property type="entry name" value="Toastrack_DUF4097"/>
</dbReference>
<dbReference type="RefSeq" id="WP_121790500.1">
    <property type="nucleotide sequence ID" value="NZ_CP033073.1"/>
</dbReference>
<evidence type="ECO:0000313" key="5">
    <source>
        <dbReference type="Proteomes" id="UP000268329"/>
    </source>
</evidence>
<gene>
    <name evidence="4" type="ORF">D9753_34045</name>
</gene>
<keyword evidence="5" id="KW-1185">Reference proteome</keyword>
<dbReference type="Pfam" id="PF13349">
    <property type="entry name" value="DUF4097"/>
    <property type="match status" value="1"/>
</dbReference>
<protein>
    <recommendedName>
        <fullName evidence="3">DUF4097 domain-containing protein</fullName>
    </recommendedName>
</protein>
<dbReference type="AlphaFoldDB" id="A0A3G2JL50"/>
<dbReference type="PROSITE" id="PS51257">
    <property type="entry name" value="PROKAR_LIPOPROTEIN"/>
    <property type="match status" value="1"/>
</dbReference>
<name>A0A3G2JL50_9ACTN</name>
<evidence type="ECO:0000313" key="4">
    <source>
        <dbReference type="EMBL" id="AYN43074.1"/>
    </source>
</evidence>
<reference evidence="4 5" key="1">
    <citation type="submission" date="2018-10" db="EMBL/GenBank/DDBJ databases">
        <title>The genome of Streptomyces dangxiongensis Z022.</title>
        <authorList>
            <person name="Zhang B."/>
        </authorList>
    </citation>
    <scope>NUCLEOTIDE SEQUENCE [LARGE SCALE GENOMIC DNA]</scope>
    <source>
        <strain evidence="4 5">Z022</strain>
    </source>
</reference>
<evidence type="ECO:0000256" key="2">
    <source>
        <dbReference type="SAM" id="SignalP"/>
    </source>
</evidence>
<proteinExistence type="predicted"/>
<feature type="chain" id="PRO_5018241229" description="DUF4097 domain-containing protein" evidence="2">
    <location>
        <begin position="31"/>
        <end position="261"/>
    </location>
</feature>
<dbReference type="EMBL" id="CP033073">
    <property type="protein sequence ID" value="AYN43074.1"/>
    <property type="molecule type" value="Genomic_DNA"/>
</dbReference>